<dbReference type="PIRSF" id="PIRSF002741">
    <property type="entry name" value="MppA"/>
    <property type="match status" value="1"/>
</dbReference>
<name>A0ABT0K4W9_9ACTN</name>
<dbReference type="InterPro" id="IPR030678">
    <property type="entry name" value="Peptide/Ni-bd"/>
</dbReference>
<feature type="domain" description="Solute-binding protein family 5" evidence="4">
    <location>
        <begin position="72"/>
        <end position="437"/>
    </location>
</feature>
<dbReference type="EMBL" id="JALKFT010000036">
    <property type="protein sequence ID" value="MCK9878532.1"/>
    <property type="molecule type" value="Genomic_DNA"/>
</dbReference>
<keyword evidence="3" id="KW-0732">Signal</keyword>
<keyword evidence="2" id="KW-0813">Transport</keyword>
<comment type="similarity">
    <text evidence="1">Belongs to the bacterial solute-binding protein 5 family.</text>
</comment>
<evidence type="ECO:0000313" key="6">
    <source>
        <dbReference type="Proteomes" id="UP001201873"/>
    </source>
</evidence>
<evidence type="ECO:0000256" key="1">
    <source>
        <dbReference type="ARBA" id="ARBA00005695"/>
    </source>
</evidence>
<dbReference type="PANTHER" id="PTHR30290">
    <property type="entry name" value="PERIPLASMIC BINDING COMPONENT OF ABC TRANSPORTER"/>
    <property type="match status" value="1"/>
</dbReference>
<dbReference type="RefSeq" id="WP_248826621.1">
    <property type="nucleotide sequence ID" value="NZ_JALKFT010000036.1"/>
</dbReference>
<organism evidence="5 6">
    <name type="scientific">Frankia umida</name>
    <dbReference type="NCBI Taxonomy" id="573489"/>
    <lineage>
        <taxon>Bacteria</taxon>
        <taxon>Bacillati</taxon>
        <taxon>Actinomycetota</taxon>
        <taxon>Actinomycetes</taxon>
        <taxon>Frankiales</taxon>
        <taxon>Frankiaceae</taxon>
        <taxon>Frankia</taxon>
    </lineage>
</organism>
<dbReference type="Proteomes" id="UP001201873">
    <property type="component" value="Unassembled WGS sequence"/>
</dbReference>
<sequence>MAVALVATACGSGGDGGAAGDAGSPKSGGTLTFALGSDPTCLDPQQIQLSEGLTIGREVVDTLTDQDPKTLKIVPWLAERWEISPDAKTYTFHLRDGVTFSDGAPFDATAVKKNFDAVVALGAKATLGYAYLSGYARTVVVDARTARVEFNAATAQFLQATTTPSLGFVSPATLSRTPAQRCSQPPIGSGAFVVDSYVPNQRVVLSQRKDYAWASPLARHRGAAYLDKLVFTVVTESGVRTGSLKSGQVDGIAQVSPQDAPGLEKQGLDLLATIHAGIVSNLHASPSQSRPVLRDPAVLPAIQRGIDRKQIVDTLLNDDFRPATSILSSRTPGHSDLSSLIGYDPAAAKKLLDDSGWRPGQDGIRVKDGRRLHLDVLWVPSGFGPEQSILELVQQQLGGVGIELAVKRLSLAQFQPLYQSNDYDLFWARGTTRADPDILRTIFGSKKPPAAGSAQAGIDSILNDQNAATDPARRNELVEQAQRRVLETGYGIPVVEQTSIMGFSSKVRGVTFTAHSWLQFFDAWIAG</sequence>
<dbReference type="SUPFAM" id="SSF53850">
    <property type="entry name" value="Periplasmic binding protein-like II"/>
    <property type="match status" value="1"/>
</dbReference>
<comment type="caution">
    <text evidence="5">The sequence shown here is derived from an EMBL/GenBank/DDBJ whole genome shotgun (WGS) entry which is preliminary data.</text>
</comment>
<dbReference type="Pfam" id="PF00496">
    <property type="entry name" value="SBP_bac_5"/>
    <property type="match status" value="1"/>
</dbReference>
<dbReference type="PANTHER" id="PTHR30290:SF9">
    <property type="entry name" value="OLIGOPEPTIDE-BINDING PROTEIN APPA"/>
    <property type="match status" value="1"/>
</dbReference>
<accession>A0ABT0K4W9</accession>
<gene>
    <name evidence="5" type="ORF">MXD59_22665</name>
</gene>
<dbReference type="Gene3D" id="3.10.105.10">
    <property type="entry name" value="Dipeptide-binding Protein, Domain 3"/>
    <property type="match status" value="1"/>
</dbReference>
<proteinExistence type="inferred from homology"/>
<dbReference type="Gene3D" id="3.40.190.10">
    <property type="entry name" value="Periplasmic binding protein-like II"/>
    <property type="match status" value="1"/>
</dbReference>
<reference evidence="5 6" key="1">
    <citation type="submission" date="2022-04" db="EMBL/GenBank/DDBJ databases">
        <title>Genome diversity in the genus Frankia.</title>
        <authorList>
            <person name="Carlos-Shanley C."/>
            <person name="Hahn D."/>
        </authorList>
    </citation>
    <scope>NUCLEOTIDE SEQUENCE [LARGE SCALE GENOMIC DNA]</scope>
    <source>
        <strain evidence="5 6">Ag45/Mut15</strain>
    </source>
</reference>
<evidence type="ECO:0000256" key="2">
    <source>
        <dbReference type="ARBA" id="ARBA00022448"/>
    </source>
</evidence>
<keyword evidence="6" id="KW-1185">Reference proteome</keyword>
<dbReference type="InterPro" id="IPR039424">
    <property type="entry name" value="SBP_5"/>
</dbReference>
<dbReference type="InterPro" id="IPR000914">
    <property type="entry name" value="SBP_5_dom"/>
</dbReference>
<evidence type="ECO:0000256" key="3">
    <source>
        <dbReference type="ARBA" id="ARBA00022729"/>
    </source>
</evidence>
<evidence type="ECO:0000259" key="4">
    <source>
        <dbReference type="Pfam" id="PF00496"/>
    </source>
</evidence>
<dbReference type="CDD" id="cd08492">
    <property type="entry name" value="PBP2_NikA_DppA_OppA_like_15"/>
    <property type="match status" value="1"/>
</dbReference>
<protein>
    <submittedName>
        <fullName evidence="5">ABC transporter substrate-binding protein</fullName>
    </submittedName>
</protein>
<evidence type="ECO:0000313" key="5">
    <source>
        <dbReference type="EMBL" id="MCK9878532.1"/>
    </source>
</evidence>